<feature type="region of interest" description="Disordered" evidence="1">
    <location>
        <begin position="107"/>
        <end position="142"/>
    </location>
</feature>
<feature type="compositionally biased region" description="Low complexity" evidence="1">
    <location>
        <begin position="914"/>
        <end position="933"/>
    </location>
</feature>
<feature type="compositionally biased region" description="Low complexity" evidence="1">
    <location>
        <begin position="1104"/>
        <end position="1116"/>
    </location>
</feature>
<feature type="region of interest" description="Disordered" evidence="1">
    <location>
        <begin position="388"/>
        <end position="470"/>
    </location>
</feature>
<gene>
    <name evidence="2" type="ORF">Cvel_23379</name>
</gene>
<feature type="region of interest" description="Disordered" evidence="1">
    <location>
        <begin position="546"/>
        <end position="573"/>
    </location>
</feature>
<feature type="compositionally biased region" description="Polar residues" evidence="1">
    <location>
        <begin position="436"/>
        <end position="452"/>
    </location>
</feature>
<dbReference type="EMBL" id="CDMZ01001550">
    <property type="protein sequence ID" value="CEM34277.1"/>
    <property type="molecule type" value="Genomic_DNA"/>
</dbReference>
<name>A0A0G4GU24_9ALVE</name>
<feature type="compositionally biased region" description="Low complexity" evidence="1">
    <location>
        <begin position="1061"/>
        <end position="1075"/>
    </location>
</feature>
<feature type="region of interest" description="Disordered" evidence="1">
    <location>
        <begin position="175"/>
        <end position="238"/>
    </location>
</feature>
<sequence length="1198" mass="126253">MTDSLPAPLQLGEEEEEADLSIMSLPPDCFRTSLHFLSLRDLIRFRQTSKVIAGEINAVNAEPGGEFHLLDSSLTELRAPAALIFRALRLTGLRFASVALDSVPHLDCSSVGESTSRSSSASPARFTPWNKNMSVSPGTSPAVSRASLGAELLSAGGPSSSMDIQDSLAQLPRLSSAAVRTPGKSSTGSALLPPLDDPPVGGLSPSPSPTRLSPTPSSGVGSFLSPNLPTSMRPPNARDSRALSLETELLLFLKRNEETLTVLRCPLQILESLLSVPVESSGTASASASVPRAIVQGRGRSMPNIPSIVAEETDAEVRAQRLDDSGEGATASASSAHGGEVQPTESGTERHVPISASAVTRNPLEGGVEEREGLKVTFGVEEREGLKVTFTPAEGKPPRGVSDGVLLKQKERDGGAWEGEEGDESPDGALRKIASEESQQTMTEGEAGSQSGDRLEKESPASIPTGPSLSLPNLSVLDLLADFPLQTPHLALIPAAFPNLEALRARVCFLPSPSPQGAQREREQPARENTVIGVGERGGRYVAVPAGSPAGSPVVRSSRVGQGDVGAPPAEEAENPLAPLQRLKVVAVHGAWDDALTFLQMLPVSVEHLSLSVSASKHSVSECLQAAASLGLQQPPLQSAAPLCVLLQATGRFLRLNTLRLSLHIRSSVGGYRKFWTSSEMDLALISAFSAIQEGRTGAGAGSRSAGGLFLWGESGSRIIAPSFFMSRPNSSSEPPSPDGPRGDRDTLGRMPQTLKVLAIRVTSEPKVGEIFKSPFGAQSARYLAERIPRLREVVLDFMSPEEESFIAPTPTPGAERTNGILFVSLSPHAHDRTGSGTSLAQAAAALQGIPSRPHFNTPAHGFAEAAAAMANYQSPHHALRAAAAAAAARNRASGRRSQSLLTARSSGTGAFLSDAAPVVPSSDAPVVPTSSDTGSEQSPTQVTPMATEDRGAASTQFLSPQIPPRQVSRQGLPHPNSLIVPSTSETAISSPGLRRRLLLQQQQQQVDEGPPLLHQRSEDIPHRSSLTGRTVDHATQGSVLRSPTGSPLPMPSPLSTRLLQHQQDQNQHNWTHTQRPSTTRPLELPFPVASPTSLAAALARVEPSTPQSSLSSSSPHRIRLPGAAGADAPGFATAAHARQNRGAPEGVTILTLRGVHVWTTGSWVQLRHLCGLGEVEPGARRFEALEFPVVLRRSRIS</sequence>
<dbReference type="AlphaFoldDB" id="A0A0G4GU24"/>
<reference evidence="2" key="1">
    <citation type="submission" date="2014-11" db="EMBL/GenBank/DDBJ databases">
        <authorList>
            <person name="Otto D Thomas"/>
            <person name="Naeem Raeece"/>
        </authorList>
    </citation>
    <scope>NUCLEOTIDE SEQUENCE</scope>
</reference>
<feature type="region of interest" description="Disordered" evidence="1">
    <location>
        <begin position="322"/>
        <end position="376"/>
    </location>
</feature>
<feature type="compositionally biased region" description="Polar residues" evidence="1">
    <location>
        <begin position="129"/>
        <end position="142"/>
    </location>
</feature>
<feature type="region of interest" description="Disordered" evidence="1">
    <location>
        <begin position="1102"/>
        <end position="1127"/>
    </location>
</feature>
<dbReference type="CDD" id="cd09917">
    <property type="entry name" value="F-box_SF"/>
    <property type="match status" value="1"/>
</dbReference>
<organism evidence="2">
    <name type="scientific">Chromera velia CCMP2878</name>
    <dbReference type="NCBI Taxonomy" id="1169474"/>
    <lineage>
        <taxon>Eukaryota</taxon>
        <taxon>Sar</taxon>
        <taxon>Alveolata</taxon>
        <taxon>Colpodellida</taxon>
        <taxon>Chromeraceae</taxon>
        <taxon>Chromera</taxon>
    </lineage>
</organism>
<feature type="region of interest" description="Disordered" evidence="1">
    <location>
        <begin position="1001"/>
        <end position="1086"/>
    </location>
</feature>
<accession>A0A0G4GU24</accession>
<feature type="compositionally biased region" description="Low complexity" evidence="1">
    <location>
        <begin position="327"/>
        <end position="339"/>
    </location>
</feature>
<dbReference type="VEuPathDB" id="CryptoDB:Cvel_23379"/>
<feature type="compositionally biased region" description="Polar residues" evidence="1">
    <location>
        <begin position="1025"/>
        <end position="1046"/>
    </location>
</feature>
<feature type="region of interest" description="Disordered" evidence="1">
    <location>
        <begin position="912"/>
        <end position="988"/>
    </location>
</feature>
<feature type="compositionally biased region" description="Low complexity" evidence="1">
    <location>
        <begin position="109"/>
        <end position="122"/>
    </location>
</feature>
<feature type="compositionally biased region" description="Low complexity" evidence="1">
    <location>
        <begin position="191"/>
        <end position="218"/>
    </location>
</feature>
<protein>
    <recommendedName>
        <fullName evidence="3">F-box domain-containing protein</fullName>
    </recommendedName>
</protein>
<evidence type="ECO:0000313" key="2">
    <source>
        <dbReference type="EMBL" id="CEM34277.1"/>
    </source>
</evidence>
<feature type="compositionally biased region" description="Polar residues" evidence="1">
    <location>
        <begin position="934"/>
        <end position="945"/>
    </location>
</feature>
<evidence type="ECO:0008006" key="3">
    <source>
        <dbReference type="Google" id="ProtNLM"/>
    </source>
</evidence>
<proteinExistence type="predicted"/>
<feature type="region of interest" description="Disordered" evidence="1">
    <location>
        <begin position="725"/>
        <end position="749"/>
    </location>
</feature>
<evidence type="ECO:0000256" key="1">
    <source>
        <dbReference type="SAM" id="MobiDB-lite"/>
    </source>
</evidence>